<dbReference type="PROSITE" id="PS00092">
    <property type="entry name" value="N6_MTASE"/>
    <property type="match status" value="1"/>
</dbReference>
<dbReference type="PANTHER" id="PTHR13370:SF3">
    <property type="entry name" value="TRNA (GUANINE(10)-N2)-METHYLTRANSFERASE HOMOLOG"/>
    <property type="match status" value="1"/>
</dbReference>
<keyword evidence="3" id="KW-0808">Transferase</keyword>
<evidence type="ECO:0000256" key="1">
    <source>
        <dbReference type="ARBA" id="ARBA00006594"/>
    </source>
</evidence>
<dbReference type="AlphaFoldDB" id="X1BGJ8"/>
<dbReference type="Pfam" id="PF01555">
    <property type="entry name" value="N6_N4_Mtase"/>
    <property type="match status" value="1"/>
</dbReference>
<dbReference type="GO" id="GO:0032259">
    <property type="term" value="P:methylation"/>
    <property type="evidence" value="ECO:0007669"/>
    <property type="project" value="UniProtKB-KW"/>
</dbReference>
<reference evidence="5" key="1">
    <citation type="journal article" date="2014" name="Front. Microbiol.">
        <title>High frequency of phylogenetically diverse reductive dehalogenase-homologous genes in deep subseafloor sedimentary metagenomes.</title>
        <authorList>
            <person name="Kawai M."/>
            <person name="Futagami T."/>
            <person name="Toyoda A."/>
            <person name="Takaki Y."/>
            <person name="Nishi S."/>
            <person name="Hori S."/>
            <person name="Arai W."/>
            <person name="Tsubouchi T."/>
            <person name="Morono Y."/>
            <person name="Uchiyama I."/>
            <person name="Ito T."/>
            <person name="Fujiyama A."/>
            <person name="Inagaki F."/>
            <person name="Takami H."/>
        </authorList>
    </citation>
    <scope>NUCLEOTIDE SEQUENCE</scope>
    <source>
        <strain evidence="5">Expedition CK06-06</strain>
    </source>
</reference>
<gene>
    <name evidence="5" type="ORF">S01H4_24130</name>
</gene>
<name>X1BGJ8_9ZZZZ</name>
<dbReference type="GO" id="GO:0009007">
    <property type="term" value="F:site-specific DNA-methyltransferase (adenine-specific) activity"/>
    <property type="evidence" value="ECO:0007669"/>
    <property type="project" value="TreeGrafter"/>
</dbReference>
<keyword evidence="2" id="KW-0489">Methyltransferase</keyword>
<dbReference type="GO" id="GO:0005737">
    <property type="term" value="C:cytoplasm"/>
    <property type="evidence" value="ECO:0007669"/>
    <property type="project" value="TreeGrafter"/>
</dbReference>
<evidence type="ECO:0000259" key="4">
    <source>
        <dbReference type="Pfam" id="PF01555"/>
    </source>
</evidence>
<dbReference type="InterPro" id="IPR002052">
    <property type="entry name" value="DNA_methylase_N6_adenine_CS"/>
</dbReference>
<sequence length="217" mass="24725">MKKSGEQIEPYYNHAGITIYHGDCLEILPQLEPVDLVLTDPPYGIGYNRNKKHKGYQENNLVFGDDSPFDPTPFLCFKNLILWGGNCYASRLPDSKTWLAWHKTLTDNSKGQTSDFELAWTNCISRNRLFKYLWAGCYRQGEVGQYFHPTQKPVNLMIWCIQLSKTKGAILDPYMGSGATLVAAKELGRKAIGIEIEEKYCKIAVRRLSQEVLPLTK</sequence>
<evidence type="ECO:0000256" key="3">
    <source>
        <dbReference type="ARBA" id="ARBA00022679"/>
    </source>
</evidence>
<dbReference type="Gene3D" id="3.40.50.150">
    <property type="entry name" value="Vaccinia Virus protein VP39"/>
    <property type="match status" value="1"/>
</dbReference>
<proteinExistence type="inferred from homology"/>
<dbReference type="GO" id="GO:0003677">
    <property type="term" value="F:DNA binding"/>
    <property type="evidence" value="ECO:0007669"/>
    <property type="project" value="InterPro"/>
</dbReference>
<comment type="similarity">
    <text evidence="1">Belongs to the N(4)/N(6)-methyltransferase family.</text>
</comment>
<evidence type="ECO:0000256" key="2">
    <source>
        <dbReference type="ARBA" id="ARBA00022603"/>
    </source>
</evidence>
<dbReference type="InterPro" id="IPR002941">
    <property type="entry name" value="DNA_methylase_N4/N6"/>
</dbReference>
<comment type="caution">
    <text evidence="5">The sequence shown here is derived from an EMBL/GenBank/DDBJ whole genome shotgun (WGS) entry which is preliminary data.</text>
</comment>
<protein>
    <recommendedName>
        <fullName evidence="4">DNA methylase N-4/N-6 domain-containing protein</fullName>
    </recommendedName>
</protein>
<dbReference type="GO" id="GO:0008170">
    <property type="term" value="F:N-methyltransferase activity"/>
    <property type="evidence" value="ECO:0007669"/>
    <property type="project" value="InterPro"/>
</dbReference>
<evidence type="ECO:0000313" key="5">
    <source>
        <dbReference type="EMBL" id="GAG83248.1"/>
    </source>
</evidence>
<feature type="domain" description="DNA methylase N-4/N-6" evidence="4">
    <location>
        <begin position="143"/>
        <end position="205"/>
    </location>
</feature>
<dbReference type="PRINTS" id="PR00508">
    <property type="entry name" value="S21N4MTFRASE"/>
</dbReference>
<dbReference type="InterPro" id="IPR001091">
    <property type="entry name" value="RM_Methyltransferase"/>
</dbReference>
<dbReference type="InterPro" id="IPR029063">
    <property type="entry name" value="SAM-dependent_MTases_sf"/>
</dbReference>
<accession>X1BGJ8</accession>
<dbReference type="SUPFAM" id="SSF53335">
    <property type="entry name" value="S-adenosyl-L-methionine-dependent methyltransferases"/>
    <property type="match status" value="1"/>
</dbReference>
<dbReference type="PANTHER" id="PTHR13370">
    <property type="entry name" value="RNA METHYLASE-RELATED"/>
    <property type="match status" value="1"/>
</dbReference>
<organism evidence="5">
    <name type="scientific">marine sediment metagenome</name>
    <dbReference type="NCBI Taxonomy" id="412755"/>
    <lineage>
        <taxon>unclassified sequences</taxon>
        <taxon>metagenomes</taxon>
        <taxon>ecological metagenomes</taxon>
    </lineage>
</organism>
<dbReference type="EMBL" id="BART01011297">
    <property type="protein sequence ID" value="GAG83248.1"/>
    <property type="molecule type" value="Genomic_DNA"/>
</dbReference>